<dbReference type="AlphaFoldDB" id="A0A5D3K5K4"/>
<reference evidence="1 2" key="1">
    <citation type="submission" date="2019-08" db="EMBL/GenBank/DDBJ databases">
        <title>Phenotypic and genetic characterization of extended-spectrum b-lactamase-producing hypermucoviscous Klebsiella pneumoniae from Chile.</title>
        <authorList>
            <person name="Morales-Leon F."/>
            <person name="Caro C."/>
            <person name="Opazo-Capurro A."/>
            <person name="Lincopan N."/>
            <person name="Dominguez-Yevenes M."/>
            <person name="Lima C."/>
            <person name="Bello-Toledo H."/>
            <person name="Gonzalez-Rocha G."/>
        </authorList>
    </citation>
    <scope>NUCLEOTIDE SEQUENCE [LARGE SCALE GENOMIC DNA]</scope>
    <source>
        <strain evidence="1 2">UCO-494</strain>
    </source>
</reference>
<accession>A0A5D3K5K4</accession>
<organism evidence="1 2">
    <name type="scientific">Klebsiella pneumoniae</name>
    <dbReference type="NCBI Taxonomy" id="573"/>
    <lineage>
        <taxon>Bacteria</taxon>
        <taxon>Pseudomonadati</taxon>
        <taxon>Pseudomonadota</taxon>
        <taxon>Gammaproteobacteria</taxon>
        <taxon>Enterobacterales</taxon>
        <taxon>Enterobacteriaceae</taxon>
        <taxon>Klebsiella/Raoultella group</taxon>
        <taxon>Klebsiella</taxon>
        <taxon>Klebsiella pneumoniae complex</taxon>
    </lineage>
</organism>
<proteinExistence type="predicted"/>
<dbReference type="EMBL" id="VSSY01000004">
    <property type="protein sequence ID" value="TYL81144.1"/>
    <property type="molecule type" value="Genomic_DNA"/>
</dbReference>
<evidence type="ECO:0000313" key="2">
    <source>
        <dbReference type="Proteomes" id="UP000322977"/>
    </source>
</evidence>
<name>A0A5D3K5K4_KLEPN</name>
<comment type="caution">
    <text evidence="1">The sequence shown here is derived from an EMBL/GenBank/DDBJ whole genome shotgun (WGS) entry which is preliminary data.</text>
</comment>
<protein>
    <submittedName>
        <fullName evidence="1">Uncharacterized protein</fullName>
    </submittedName>
</protein>
<evidence type="ECO:0000313" key="1">
    <source>
        <dbReference type="EMBL" id="TYL81144.1"/>
    </source>
</evidence>
<gene>
    <name evidence="1" type="ORF">FXN67_07055</name>
</gene>
<sequence length="62" mass="6788">MCHTPDAFTPGSALRHLSNDKATNGREWGALPCCVYQKGNNLSSEGQYTTTNKSYVVKLVII</sequence>
<dbReference type="Proteomes" id="UP000322977">
    <property type="component" value="Unassembled WGS sequence"/>
</dbReference>